<feature type="compositionally biased region" description="Low complexity" evidence="2">
    <location>
        <begin position="254"/>
        <end position="276"/>
    </location>
</feature>
<accession>A0A167QQL7</accession>
<feature type="domain" description="DUF7593" evidence="3">
    <location>
        <begin position="1448"/>
        <end position="1607"/>
    </location>
</feature>
<feature type="compositionally biased region" description="Low complexity" evidence="2">
    <location>
        <begin position="69"/>
        <end position="85"/>
    </location>
</feature>
<feature type="compositionally biased region" description="Basic and acidic residues" evidence="2">
    <location>
        <begin position="298"/>
        <end position="309"/>
    </location>
</feature>
<feature type="compositionally biased region" description="Polar residues" evidence="2">
    <location>
        <begin position="1010"/>
        <end position="1022"/>
    </location>
</feature>
<feature type="region of interest" description="Disordered" evidence="2">
    <location>
        <begin position="1"/>
        <end position="481"/>
    </location>
</feature>
<feature type="region of interest" description="Disordered" evidence="2">
    <location>
        <begin position="611"/>
        <end position="682"/>
    </location>
</feature>
<feature type="repeat" description="ANK" evidence="1">
    <location>
        <begin position="553"/>
        <end position="585"/>
    </location>
</feature>
<reference evidence="5 6" key="1">
    <citation type="journal article" date="2016" name="Genome Biol. Evol.">
        <title>Divergent and convergent evolution of fungal pathogenicity.</title>
        <authorList>
            <person name="Shang Y."/>
            <person name="Xiao G."/>
            <person name="Zheng P."/>
            <person name="Cen K."/>
            <person name="Zhan S."/>
            <person name="Wang C."/>
        </authorList>
    </citation>
    <scope>NUCLEOTIDE SEQUENCE [LARGE SCALE GENOMIC DNA]</scope>
    <source>
        <strain evidence="5 6">RCEF 264</strain>
    </source>
</reference>
<evidence type="ECO:0000256" key="1">
    <source>
        <dbReference type="PROSITE-ProRule" id="PRU00023"/>
    </source>
</evidence>
<evidence type="ECO:0000259" key="3">
    <source>
        <dbReference type="Pfam" id="PF24513"/>
    </source>
</evidence>
<dbReference type="EMBL" id="AZHD01000013">
    <property type="protein sequence ID" value="OAA57854.1"/>
    <property type="molecule type" value="Genomic_DNA"/>
</dbReference>
<feature type="domain" description="KRIT1 ARM-repeats" evidence="4">
    <location>
        <begin position="680"/>
        <end position="828"/>
    </location>
</feature>
<feature type="compositionally biased region" description="Low complexity" evidence="2">
    <location>
        <begin position="216"/>
        <end position="225"/>
    </location>
</feature>
<feature type="compositionally biased region" description="Polar residues" evidence="2">
    <location>
        <begin position="435"/>
        <end position="449"/>
    </location>
</feature>
<feature type="region of interest" description="Disordered" evidence="2">
    <location>
        <begin position="1707"/>
        <end position="1780"/>
    </location>
</feature>
<feature type="compositionally biased region" description="Basic and acidic residues" evidence="2">
    <location>
        <begin position="934"/>
        <end position="949"/>
    </location>
</feature>
<dbReference type="PANTHER" id="PTHR24149">
    <property type="entry name" value="ANKYRIN REPEAT DOMAIN-CONTAINING PROTEIN 12"/>
    <property type="match status" value="1"/>
</dbReference>
<feature type="repeat" description="ANK" evidence="1">
    <location>
        <begin position="520"/>
        <end position="552"/>
    </location>
</feature>
<dbReference type="STRING" id="1081102.A0A167QQL7"/>
<feature type="compositionally biased region" description="Polar residues" evidence="2">
    <location>
        <begin position="1707"/>
        <end position="1719"/>
    </location>
</feature>
<feature type="compositionally biased region" description="Low complexity" evidence="2">
    <location>
        <begin position="36"/>
        <end position="52"/>
    </location>
</feature>
<evidence type="ECO:0000256" key="2">
    <source>
        <dbReference type="SAM" id="MobiDB-lite"/>
    </source>
</evidence>
<feature type="compositionally biased region" description="Basic and acidic residues" evidence="2">
    <location>
        <begin position="894"/>
        <end position="905"/>
    </location>
</feature>
<dbReference type="GO" id="GO:0005654">
    <property type="term" value="C:nucleoplasm"/>
    <property type="evidence" value="ECO:0007669"/>
    <property type="project" value="TreeGrafter"/>
</dbReference>
<dbReference type="Proteomes" id="UP000076874">
    <property type="component" value="Unassembled WGS sequence"/>
</dbReference>
<dbReference type="PANTHER" id="PTHR24149:SF14">
    <property type="entry name" value="ANKYRIN REPEAT DOMAIN 12"/>
    <property type="match status" value="1"/>
</dbReference>
<proteinExistence type="predicted"/>
<dbReference type="Pfam" id="PF12796">
    <property type="entry name" value="Ank_2"/>
    <property type="match status" value="1"/>
</dbReference>
<feature type="compositionally biased region" description="Basic and acidic residues" evidence="2">
    <location>
        <begin position="1237"/>
        <end position="1252"/>
    </location>
</feature>
<dbReference type="Pfam" id="PF24513">
    <property type="entry name" value="DUF7593"/>
    <property type="match status" value="1"/>
</dbReference>
<dbReference type="OrthoDB" id="194358at2759"/>
<dbReference type="InterPro" id="IPR002110">
    <property type="entry name" value="Ankyrin_rpt"/>
</dbReference>
<feature type="compositionally biased region" description="Basic and acidic residues" evidence="2">
    <location>
        <begin position="1157"/>
        <end position="1167"/>
    </location>
</feature>
<dbReference type="SMART" id="SM00248">
    <property type="entry name" value="ANK"/>
    <property type="match status" value="5"/>
</dbReference>
<feature type="compositionally biased region" description="Low complexity" evidence="2">
    <location>
        <begin position="1126"/>
        <end position="1143"/>
    </location>
</feature>
<organism evidence="5 6">
    <name type="scientific">Niveomyces insectorum RCEF 264</name>
    <dbReference type="NCBI Taxonomy" id="1081102"/>
    <lineage>
        <taxon>Eukaryota</taxon>
        <taxon>Fungi</taxon>
        <taxon>Dikarya</taxon>
        <taxon>Ascomycota</taxon>
        <taxon>Pezizomycotina</taxon>
        <taxon>Sordariomycetes</taxon>
        <taxon>Hypocreomycetidae</taxon>
        <taxon>Hypocreales</taxon>
        <taxon>Cordycipitaceae</taxon>
        <taxon>Niveomyces</taxon>
    </lineage>
</organism>
<dbReference type="InterPro" id="IPR036770">
    <property type="entry name" value="Ankyrin_rpt-contain_sf"/>
</dbReference>
<dbReference type="InterPro" id="IPR056015">
    <property type="entry name" value="DUF7593"/>
</dbReference>
<feature type="compositionally biased region" description="Low complexity" evidence="2">
    <location>
        <begin position="1743"/>
        <end position="1753"/>
    </location>
</feature>
<name>A0A167QQL7_9HYPO</name>
<feature type="compositionally biased region" description="Basic and acidic residues" evidence="2">
    <location>
        <begin position="611"/>
        <end position="633"/>
    </location>
</feature>
<dbReference type="Gene3D" id="1.25.40.20">
    <property type="entry name" value="Ankyrin repeat-containing domain"/>
    <property type="match status" value="2"/>
</dbReference>
<dbReference type="InterPro" id="IPR056485">
    <property type="entry name" value="ARM_KRIT1"/>
</dbReference>
<feature type="compositionally biased region" description="Low complexity" evidence="2">
    <location>
        <begin position="1253"/>
        <end position="1265"/>
    </location>
</feature>
<dbReference type="Pfam" id="PF24521">
    <property type="entry name" value="Ank_KRIT1"/>
    <property type="match status" value="1"/>
</dbReference>
<dbReference type="InterPro" id="IPR053210">
    <property type="entry name" value="ANKRD12"/>
</dbReference>
<feature type="compositionally biased region" description="Low complexity" evidence="2">
    <location>
        <begin position="643"/>
        <end position="679"/>
    </location>
</feature>
<feature type="compositionally biased region" description="Low complexity" evidence="2">
    <location>
        <begin position="163"/>
        <end position="184"/>
    </location>
</feature>
<protein>
    <submittedName>
        <fullName evidence="5">Ankyrin repeat-containing domain protein</fullName>
    </submittedName>
</protein>
<feature type="compositionally biased region" description="Basic and acidic residues" evidence="2">
    <location>
        <begin position="1086"/>
        <end position="1096"/>
    </location>
</feature>
<feature type="compositionally biased region" description="Basic and acidic residues" evidence="2">
    <location>
        <begin position="984"/>
        <end position="1006"/>
    </location>
</feature>
<comment type="caution">
    <text evidence="5">The sequence shown here is derived from an EMBL/GenBank/DDBJ whole genome shotgun (WGS) entry which is preliminary data.</text>
</comment>
<feature type="compositionally biased region" description="Basic and acidic residues" evidence="2">
    <location>
        <begin position="192"/>
        <end position="215"/>
    </location>
</feature>
<feature type="compositionally biased region" description="Basic and acidic residues" evidence="2">
    <location>
        <begin position="1266"/>
        <end position="1436"/>
    </location>
</feature>
<feature type="compositionally biased region" description="Low complexity" evidence="2">
    <location>
        <begin position="363"/>
        <end position="390"/>
    </location>
</feature>
<feature type="compositionally biased region" description="Low complexity" evidence="2">
    <location>
        <begin position="877"/>
        <end position="893"/>
    </location>
</feature>
<gene>
    <name evidence="5" type="ORF">SPI_06739</name>
</gene>
<feature type="compositionally biased region" description="Basic and acidic residues" evidence="2">
    <location>
        <begin position="838"/>
        <end position="857"/>
    </location>
</feature>
<feature type="compositionally biased region" description="Basic and acidic residues" evidence="2">
    <location>
        <begin position="1023"/>
        <end position="1061"/>
    </location>
</feature>
<keyword evidence="1" id="KW-0040">ANK repeat</keyword>
<dbReference type="PROSITE" id="PS50297">
    <property type="entry name" value="ANK_REP_REGION"/>
    <property type="match status" value="2"/>
</dbReference>
<dbReference type="PROSITE" id="PS50088">
    <property type="entry name" value="ANK_REPEAT"/>
    <property type="match status" value="2"/>
</dbReference>
<evidence type="ECO:0000259" key="4">
    <source>
        <dbReference type="Pfam" id="PF24521"/>
    </source>
</evidence>
<feature type="compositionally biased region" description="Low complexity" evidence="2">
    <location>
        <begin position="1"/>
        <end position="28"/>
    </location>
</feature>
<feature type="compositionally biased region" description="Polar residues" evidence="2">
    <location>
        <begin position="413"/>
        <end position="423"/>
    </location>
</feature>
<dbReference type="SUPFAM" id="SSF48403">
    <property type="entry name" value="Ankyrin repeat"/>
    <property type="match status" value="1"/>
</dbReference>
<feature type="region of interest" description="Disordered" evidence="2">
    <location>
        <begin position="828"/>
        <end position="1437"/>
    </location>
</feature>
<sequence length="1780" mass="196356">MDAQNAAAAASTKPSASSASHSASSRSGLDSDRPKPSSSSPSSTPAVTKSPVLSRAAPPPSASTKDTKTTSSKPSTTSTDTPATAHHPKESAKRAHPGNTSPSASRDAKLPTTSLSASREKHDDDGGTDGNSEAETIVLSKDGSPAKPRSRKVIVHDDKRNGDSAPSSSATNTAAAAAPLADATSSRKHANERKEAQSEKGTKSDKGDKASDDAAKGATASSAAAQQKRKRLQDGDKHHQSHLQAPSHPRPKDASSSLSSAPGSPPRSRQPSSHPHSGSDSERPRPSRSPKRSSSTTSKDRLRPPEKLISHKRKATKAESDDEAENRKARRLRLAGTGAPGDGASHSLSRTSKDAGPSRDQQSRTGNGSNAASSSNTTTTTTTTNKASASRSHREPSRNRSLSPQPRGHRRSLSTQLPSQSNGLGLKKRRIPAPLQTTDYHSDESSASGSPRVRSAKSRSLATPANAEPSASPAKIGPHKKHLDAHGQTFLARACARGEYELAKQRLAERPEDLNVADFAGNTPLQIASINGYGEIVKLLIDAGCNLDCVNNDRDTPLLDAVDNGHFEVVRLLLDAGVNPRKANVHGEEPLDRVADDKAKATEIRQALIEAKKKMGERRLTSEEHRHEHDDLRSLQGPDSPRRSPAPASAAPASTPVSASAPASTPAGSSLALASGRRAGTVRATKTSNHLLYMPMDDKTLRLAAGRGDQETVIRILQVRDAFDDPESMVAAARGGHDIVMQLLLALGKANPDPPPISQMPAEHATPMLAAIGQENIKVVSLLLDQSNFNPTQRFEGKTYYEIARQRAGPNWTEEEEILKAAYDEYKKKHNGKTKSPPRKDSDSRKADRVTETRETASARAHKRKASSPPREKPKKAAGNAKPSSAAPSSSTSPRDEKMSQKRAVDQSAVQNNGGKASPKIGNANSLPTNKQKHRDDRSSVTSNLDRDTPPPVKQIGKSKKADLESIAASSEGETVKPRRKLVSGRELKDGKVREKEREREREKQRRASLASTNTTAPSKDSASPREPRHDDDASDKVRVEKHRDRDRDRARQLKKEESKESGSGTAGEHSTKRHRSSETPPRVASLDRDTSEAPIKRRRLDAESSNGSSGSGSGNNHGKEKRPTKASASADDPPSKSSTTSSRPRDEASSAKASQRRREDGERKEGASLLAVKAKKREPSSDRSRRNFVKSVTALSEKNIHVKSEDVDTEMPDLNPDVHPPAAAVGTAGSDAGGKAQRDEAEDERKKKADAEAQAQAQAKAAAAKRAEEEAERRHQEEEDKRRKDDENRKKEEEKKQKQEEEAKRREEEERKKRELEAKKRREEEEEERLKERKRLEEEERKRKEDEKRRREEEERKKREEEKEEKRRREEEVRKRKEEEEKQKKREEEERLHREQLEREAAEEARRKREEEERKERERQEQERIRAEKEAEELRRRRQQEEEERIRIAKLPPLLQWLSGCANPKSASIAKKFKTMQGVRYDCINANATGSPEGREQWLMNTQVALILGDKDLSLSRYPSWRRLPMSMIAKRVIWRLESDRYALTDPELYEFGKQLKGYYGAESPETMSYLVPETLRRESWEKFSTTDMFFVQVSDVMSVIPSLPHLRDIRLTVVYRELPEDPSQLLKFTSTQKWKMDPDSDRFHGFAPRNKYYVNGQMVREEHFGMSPVSKTPFPEVRVPRRGFVAVPIDDPDFARLCKEQGINPSAFPSANHSPSLPNGAAHSPDAATSKTNGRLPQAYSGVVNGNSNGNLDTARSISLPNGPLSRPIVNGFHSTKK</sequence>
<evidence type="ECO:0000313" key="5">
    <source>
        <dbReference type="EMBL" id="OAA57854.1"/>
    </source>
</evidence>
<evidence type="ECO:0000313" key="6">
    <source>
        <dbReference type="Proteomes" id="UP000076874"/>
    </source>
</evidence>
<keyword evidence="6" id="KW-1185">Reference proteome</keyword>
<feature type="compositionally biased region" description="Basic residues" evidence="2">
    <location>
        <begin position="828"/>
        <end position="837"/>
    </location>
</feature>